<evidence type="ECO:0000313" key="2">
    <source>
        <dbReference type="Proteomes" id="UP000198601"/>
    </source>
</evidence>
<keyword evidence="2" id="KW-1185">Reference proteome</keyword>
<gene>
    <name evidence="1" type="ORF">SAMN04487970_100191</name>
</gene>
<proteinExistence type="predicted"/>
<dbReference type="EMBL" id="FMTT01000001">
    <property type="protein sequence ID" value="SCW27418.1"/>
    <property type="molecule type" value="Genomic_DNA"/>
</dbReference>
<protein>
    <submittedName>
        <fullName evidence="1">Uncharacterized protein</fullName>
    </submittedName>
</protein>
<name>A0A1G4P5H7_9BACL</name>
<accession>A0A1G4P5H7</accession>
<dbReference type="AlphaFoldDB" id="A0A1G4P5H7"/>
<reference evidence="2" key="1">
    <citation type="submission" date="2016-10" db="EMBL/GenBank/DDBJ databases">
        <authorList>
            <person name="Varghese N."/>
            <person name="Submissions S."/>
        </authorList>
    </citation>
    <scope>NUCLEOTIDE SEQUENCE [LARGE SCALE GENOMIC DNA]</scope>
    <source>
        <strain evidence="2">CGMCC 1.8946</strain>
    </source>
</reference>
<sequence length="72" mass="8078">MNYGVSFSLCEKVNVHGSEKLLLFTYVTEQAPLEGYNGTMNRSLRAFTSRPSGIFSVHGSNTIDNELVWIYS</sequence>
<organism evidence="1 2">
    <name type="scientific">Paenibacillus tianmuensis</name>
    <dbReference type="NCBI Taxonomy" id="624147"/>
    <lineage>
        <taxon>Bacteria</taxon>
        <taxon>Bacillati</taxon>
        <taxon>Bacillota</taxon>
        <taxon>Bacilli</taxon>
        <taxon>Bacillales</taxon>
        <taxon>Paenibacillaceae</taxon>
        <taxon>Paenibacillus</taxon>
    </lineage>
</organism>
<evidence type="ECO:0000313" key="1">
    <source>
        <dbReference type="EMBL" id="SCW27418.1"/>
    </source>
</evidence>
<dbReference type="STRING" id="624147.SAMN04487970_100191"/>
<dbReference type="Proteomes" id="UP000198601">
    <property type="component" value="Unassembled WGS sequence"/>
</dbReference>